<evidence type="ECO:0000256" key="10">
    <source>
        <dbReference type="ARBA" id="ARBA00032441"/>
    </source>
</evidence>
<dbReference type="AlphaFoldDB" id="A0A1G2L679"/>
<dbReference type="InterPro" id="IPR003442">
    <property type="entry name" value="T6A_TsaE"/>
</dbReference>
<name>A0A1G2L679_9BACT</name>
<keyword evidence="9" id="KW-0460">Magnesium</keyword>
<reference evidence="11 12" key="1">
    <citation type="journal article" date="2016" name="Nat. Commun.">
        <title>Thousands of microbial genomes shed light on interconnected biogeochemical processes in an aquifer system.</title>
        <authorList>
            <person name="Anantharaman K."/>
            <person name="Brown C.T."/>
            <person name="Hug L.A."/>
            <person name="Sharon I."/>
            <person name="Castelle C.J."/>
            <person name="Probst A.J."/>
            <person name="Thomas B.C."/>
            <person name="Singh A."/>
            <person name="Wilkins M.J."/>
            <person name="Karaoz U."/>
            <person name="Brodie E.L."/>
            <person name="Williams K.H."/>
            <person name="Hubbard S.S."/>
            <person name="Banfield J.F."/>
        </authorList>
    </citation>
    <scope>NUCLEOTIDE SEQUENCE [LARGE SCALE GENOMIC DNA]</scope>
</reference>
<protein>
    <recommendedName>
        <fullName evidence="3">tRNA threonylcarbamoyladenosine biosynthesis protein TsaE</fullName>
    </recommendedName>
    <alternativeName>
        <fullName evidence="10">t(6)A37 threonylcarbamoyladenosine biosynthesis protein TsaE</fullName>
    </alternativeName>
</protein>
<dbReference type="GO" id="GO:0005737">
    <property type="term" value="C:cytoplasm"/>
    <property type="evidence" value="ECO:0007669"/>
    <property type="project" value="UniProtKB-SubCell"/>
</dbReference>
<keyword evidence="7" id="KW-0547">Nucleotide-binding</keyword>
<evidence type="ECO:0000256" key="4">
    <source>
        <dbReference type="ARBA" id="ARBA00022490"/>
    </source>
</evidence>
<accession>A0A1G2L679</accession>
<keyword evidence="6" id="KW-0479">Metal-binding</keyword>
<dbReference type="GO" id="GO:0005524">
    <property type="term" value="F:ATP binding"/>
    <property type="evidence" value="ECO:0007669"/>
    <property type="project" value="UniProtKB-KW"/>
</dbReference>
<sequence>MKNHRTITTTKRETQRFAFLLAKKLKKAGHAKLAAVIALSGNLGSGKTTFVQGFAKGLGIKGVPKSPTFILMQTLVIGNQPLDAARGRQPTPGFPSATCRINRSGRATNNKRSFVCLVHIDAYRIEKPAELEHLGFKEILKDPHTITVIEWAEKVKELLPKNTMWIYFEHAGKNKRHITIKS</sequence>
<dbReference type="PANTHER" id="PTHR33540:SF2">
    <property type="entry name" value="TRNA THREONYLCARBAMOYLADENOSINE BIOSYNTHESIS PROTEIN TSAE"/>
    <property type="match status" value="1"/>
</dbReference>
<evidence type="ECO:0000313" key="12">
    <source>
        <dbReference type="Proteomes" id="UP000177982"/>
    </source>
</evidence>
<organism evidence="11 12">
    <name type="scientific">Candidatus Sungbacteria bacterium RIFCSPLOWO2_01_FULL_47_10</name>
    <dbReference type="NCBI Taxonomy" id="1802276"/>
    <lineage>
        <taxon>Bacteria</taxon>
        <taxon>Candidatus Sungiibacteriota</taxon>
    </lineage>
</organism>
<dbReference type="PANTHER" id="PTHR33540">
    <property type="entry name" value="TRNA THREONYLCARBAMOYLADENOSINE BIOSYNTHESIS PROTEIN TSAE"/>
    <property type="match status" value="1"/>
</dbReference>
<dbReference type="EMBL" id="MHQO01000015">
    <property type="protein sequence ID" value="OHA07176.1"/>
    <property type="molecule type" value="Genomic_DNA"/>
</dbReference>
<comment type="subcellular location">
    <subcellularLocation>
        <location evidence="1">Cytoplasm</location>
    </subcellularLocation>
</comment>
<keyword evidence="8" id="KW-0067">ATP-binding</keyword>
<dbReference type="Pfam" id="PF02367">
    <property type="entry name" value="TsaE"/>
    <property type="match status" value="2"/>
</dbReference>
<comment type="similarity">
    <text evidence="2">Belongs to the TsaE family.</text>
</comment>
<evidence type="ECO:0000256" key="8">
    <source>
        <dbReference type="ARBA" id="ARBA00022840"/>
    </source>
</evidence>
<gene>
    <name evidence="11" type="ORF">A2934_02230</name>
</gene>
<keyword evidence="4" id="KW-0963">Cytoplasm</keyword>
<comment type="caution">
    <text evidence="11">The sequence shown here is derived from an EMBL/GenBank/DDBJ whole genome shotgun (WGS) entry which is preliminary data.</text>
</comment>
<evidence type="ECO:0000256" key="5">
    <source>
        <dbReference type="ARBA" id="ARBA00022694"/>
    </source>
</evidence>
<proteinExistence type="inferred from homology"/>
<dbReference type="SUPFAM" id="SSF52540">
    <property type="entry name" value="P-loop containing nucleoside triphosphate hydrolases"/>
    <property type="match status" value="1"/>
</dbReference>
<dbReference type="Gene3D" id="3.40.50.300">
    <property type="entry name" value="P-loop containing nucleotide triphosphate hydrolases"/>
    <property type="match status" value="1"/>
</dbReference>
<dbReference type="GO" id="GO:0046872">
    <property type="term" value="F:metal ion binding"/>
    <property type="evidence" value="ECO:0007669"/>
    <property type="project" value="UniProtKB-KW"/>
</dbReference>
<dbReference type="InterPro" id="IPR027417">
    <property type="entry name" value="P-loop_NTPase"/>
</dbReference>
<keyword evidence="5" id="KW-0819">tRNA processing</keyword>
<evidence type="ECO:0000256" key="1">
    <source>
        <dbReference type="ARBA" id="ARBA00004496"/>
    </source>
</evidence>
<dbReference type="Proteomes" id="UP000177982">
    <property type="component" value="Unassembled WGS sequence"/>
</dbReference>
<evidence type="ECO:0000256" key="9">
    <source>
        <dbReference type="ARBA" id="ARBA00022842"/>
    </source>
</evidence>
<evidence type="ECO:0000256" key="3">
    <source>
        <dbReference type="ARBA" id="ARBA00019010"/>
    </source>
</evidence>
<evidence type="ECO:0000256" key="6">
    <source>
        <dbReference type="ARBA" id="ARBA00022723"/>
    </source>
</evidence>
<evidence type="ECO:0000256" key="2">
    <source>
        <dbReference type="ARBA" id="ARBA00007599"/>
    </source>
</evidence>
<evidence type="ECO:0000313" key="11">
    <source>
        <dbReference type="EMBL" id="OHA07176.1"/>
    </source>
</evidence>
<dbReference type="GO" id="GO:0002949">
    <property type="term" value="P:tRNA threonylcarbamoyladenosine modification"/>
    <property type="evidence" value="ECO:0007669"/>
    <property type="project" value="InterPro"/>
</dbReference>
<evidence type="ECO:0000256" key="7">
    <source>
        <dbReference type="ARBA" id="ARBA00022741"/>
    </source>
</evidence>